<dbReference type="Proteomes" id="UP001314263">
    <property type="component" value="Unassembled WGS sequence"/>
</dbReference>
<evidence type="ECO:0000313" key="2">
    <source>
        <dbReference type="EMBL" id="CAK0784852.1"/>
    </source>
</evidence>
<proteinExistence type="predicted"/>
<comment type="caution">
    <text evidence="2">The sequence shown here is derived from an EMBL/GenBank/DDBJ whole genome shotgun (WGS) entry which is preliminary data.</text>
</comment>
<dbReference type="EMBL" id="CAUYUE010000011">
    <property type="protein sequence ID" value="CAK0784852.1"/>
    <property type="molecule type" value="Genomic_DNA"/>
</dbReference>
<dbReference type="AlphaFoldDB" id="A0AAV1IDR4"/>
<name>A0AAV1IDR4_9CHLO</name>
<sequence length="569" mass="62199">MTGFTNWLRWAFHIPKSDSIWVSSSRKHLLVPVRIKVHVRNKRQIEYKVEYLVQPGLKEQIYDLRLFLFFPAELDAASTSFFASLFESVRLHTPTVDPSELTEPDGPALRGIREALTELKSKMARDADVGPAQKRVVYQLQLLGCTFRRALRKRGKRIIVALSSGSEGLPSAEDERAAAAGICDLLETADAAMRAIQKVCSGCLADGSPRWQQEAWRLVEEQMLLEARITLLKLAARLDDIYAEEDFWPAMSESLAPRAPVEGSCLDRQQVQRLREQTARSVSSAHSAEMCEGAGKITAAAASSAGQSIINSAFADDNSARTVGGHDTGALNPVKQKPRASGNSSAAAYNNTGATGVAGLGAGQRAGTQEAEWQLTSLSRKALSSGRTKSSSLEWIYPGTLMRRLSIMGRGCEQPALQSRAVHAEDSHAAADSGPPCVNEEPDLELGLLPEHNADSTSALLTNEAGQSTLHASSGRRPGADQRSHAARELLSRARVLALQQTERLEALSEQKGYSESLLDEGADLENEHYTDRCMQPPHLSGHLTGAHTHLTIIERRQFCAQHHWRMFG</sequence>
<evidence type="ECO:0000256" key="1">
    <source>
        <dbReference type="SAM" id="MobiDB-lite"/>
    </source>
</evidence>
<organism evidence="2 3">
    <name type="scientific">Coccomyxa viridis</name>
    <dbReference type="NCBI Taxonomy" id="1274662"/>
    <lineage>
        <taxon>Eukaryota</taxon>
        <taxon>Viridiplantae</taxon>
        <taxon>Chlorophyta</taxon>
        <taxon>core chlorophytes</taxon>
        <taxon>Trebouxiophyceae</taxon>
        <taxon>Trebouxiophyceae incertae sedis</taxon>
        <taxon>Coccomyxaceae</taxon>
        <taxon>Coccomyxa</taxon>
    </lineage>
</organism>
<accession>A0AAV1IDR4</accession>
<protein>
    <submittedName>
        <fullName evidence="2">Uncharacterized protein</fullName>
    </submittedName>
</protein>
<feature type="region of interest" description="Disordered" evidence="1">
    <location>
        <begin position="321"/>
        <end position="346"/>
    </location>
</feature>
<feature type="region of interest" description="Disordered" evidence="1">
    <location>
        <begin position="419"/>
        <end position="441"/>
    </location>
</feature>
<keyword evidence="3" id="KW-1185">Reference proteome</keyword>
<gene>
    <name evidence="2" type="ORF">CVIRNUC_008057</name>
</gene>
<reference evidence="2 3" key="1">
    <citation type="submission" date="2023-10" db="EMBL/GenBank/DDBJ databases">
        <authorList>
            <person name="Maclean D."/>
            <person name="Macfadyen A."/>
        </authorList>
    </citation>
    <scope>NUCLEOTIDE SEQUENCE [LARGE SCALE GENOMIC DNA]</scope>
</reference>
<evidence type="ECO:0000313" key="3">
    <source>
        <dbReference type="Proteomes" id="UP001314263"/>
    </source>
</evidence>